<dbReference type="Proteomes" id="UP000692954">
    <property type="component" value="Unassembled WGS sequence"/>
</dbReference>
<keyword evidence="1" id="KW-0812">Transmembrane</keyword>
<comment type="caution">
    <text evidence="2">The sequence shown here is derived from an EMBL/GenBank/DDBJ whole genome shotgun (WGS) entry which is preliminary data.</text>
</comment>
<evidence type="ECO:0000256" key="1">
    <source>
        <dbReference type="SAM" id="Phobius"/>
    </source>
</evidence>
<evidence type="ECO:0000313" key="3">
    <source>
        <dbReference type="Proteomes" id="UP000692954"/>
    </source>
</evidence>
<feature type="transmembrane region" description="Helical" evidence="1">
    <location>
        <begin position="21"/>
        <end position="44"/>
    </location>
</feature>
<accession>A0A8S1N5Q1</accession>
<name>A0A8S1N5Q1_9CILI</name>
<proteinExistence type="predicted"/>
<protein>
    <recommendedName>
        <fullName evidence="4">Transmembrane protein</fullName>
    </recommendedName>
</protein>
<organism evidence="2 3">
    <name type="scientific">Paramecium sonneborni</name>
    <dbReference type="NCBI Taxonomy" id="65129"/>
    <lineage>
        <taxon>Eukaryota</taxon>
        <taxon>Sar</taxon>
        <taxon>Alveolata</taxon>
        <taxon>Ciliophora</taxon>
        <taxon>Intramacronucleata</taxon>
        <taxon>Oligohymenophorea</taxon>
        <taxon>Peniculida</taxon>
        <taxon>Parameciidae</taxon>
        <taxon>Paramecium</taxon>
    </lineage>
</organism>
<reference evidence="2" key="1">
    <citation type="submission" date="2021-01" db="EMBL/GenBank/DDBJ databases">
        <authorList>
            <consortium name="Genoscope - CEA"/>
            <person name="William W."/>
        </authorList>
    </citation>
    <scope>NUCLEOTIDE SEQUENCE</scope>
</reference>
<keyword evidence="1" id="KW-0472">Membrane</keyword>
<dbReference type="AlphaFoldDB" id="A0A8S1N5Q1"/>
<keyword evidence="3" id="KW-1185">Reference proteome</keyword>
<keyword evidence="1" id="KW-1133">Transmembrane helix</keyword>
<evidence type="ECO:0008006" key="4">
    <source>
        <dbReference type="Google" id="ProtNLM"/>
    </source>
</evidence>
<sequence length="232" mass="28408">MELKKLNKFTYEYNLEKEEKFIKYLIIFSICVLFIFQFLSLIYYCIQLLELFDKNLQHIKQLNGGIQHIVSIMKELHFQQEYIVQELKCLRNKVLLLQKNQKHEKQIKNHNQPKLLQHNKKIKSKYLQSKIYIRHTFKHHLDDIEILISIYYFSKSILWNQYKRTTIHKINYIENNQLMDNQFYFIVFLGILPQVRFILCHKVKILLNNKPRDLNRILLKQIVDIKLTKIQK</sequence>
<evidence type="ECO:0000313" key="2">
    <source>
        <dbReference type="EMBL" id="CAD8088088.1"/>
    </source>
</evidence>
<dbReference type="EMBL" id="CAJJDN010000052">
    <property type="protein sequence ID" value="CAD8088088.1"/>
    <property type="molecule type" value="Genomic_DNA"/>
</dbReference>
<gene>
    <name evidence="2" type="ORF">PSON_ATCC_30995.1.T0520176</name>
</gene>